<gene>
    <name evidence="1" type="ORF">A2Z67_04755</name>
</gene>
<dbReference type="EMBL" id="MGFQ01000024">
    <property type="protein sequence ID" value="OGM09220.1"/>
    <property type="molecule type" value="Genomic_DNA"/>
</dbReference>
<dbReference type="AlphaFoldDB" id="A0A1F7X2A4"/>
<evidence type="ECO:0000313" key="1">
    <source>
        <dbReference type="EMBL" id="OGM09220.1"/>
    </source>
</evidence>
<protein>
    <submittedName>
        <fullName evidence="1">Uncharacterized protein</fullName>
    </submittedName>
</protein>
<name>A0A1F7X2A4_9BACT</name>
<sequence>MKVKGYIKSVNIDRESLDVSSFGERNKEFLACRSFATAEIVFTEGNIQGLIEIIGKNDPIELDVRNTNKVERTSKWRMLRLRDGDE</sequence>
<accession>A0A1F7X2A4</accession>
<comment type="caution">
    <text evidence="1">The sequence shown here is derived from an EMBL/GenBank/DDBJ whole genome shotgun (WGS) entry which is preliminary data.</text>
</comment>
<reference evidence="1 2" key="1">
    <citation type="journal article" date="2016" name="Nat. Commun.">
        <title>Thousands of microbial genomes shed light on interconnected biogeochemical processes in an aquifer system.</title>
        <authorList>
            <person name="Anantharaman K."/>
            <person name="Brown C.T."/>
            <person name="Hug L.A."/>
            <person name="Sharon I."/>
            <person name="Castelle C.J."/>
            <person name="Probst A.J."/>
            <person name="Thomas B.C."/>
            <person name="Singh A."/>
            <person name="Wilkins M.J."/>
            <person name="Karaoz U."/>
            <person name="Brodie E.L."/>
            <person name="Williams K.H."/>
            <person name="Hubbard S.S."/>
            <person name="Banfield J.F."/>
        </authorList>
    </citation>
    <scope>NUCLEOTIDE SEQUENCE [LARGE SCALE GENOMIC DNA]</scope>
</reference>
<evidence type="ECO:0000313" key="2">
    <source>
        <dbReference type="Proteomes" id="UP000176939"/>
    </source>
</evidence>
<organism evidence="1 2">
    <name type="scientific">Candidatus Woesebacteria bacterium RBG_13_36_22</name>
    <dbReference type="NCBI Taxonomy" id="1802478"/>
    <lineage>
        <taxon>Bacteria</taxon>
        <taxon>Candidatus Woeseibacteriota</taxon>
    </lineage>
</organism>
<proteinExistence type="predicted"/>
<dbReference type="Proteomes" id="UP000176939">
    <property type="component" value="Unassembled WGS sequence"/>
</dbReference>